<accession>A0A543AVI5</accession>
<dbReference type="Proteomes" id="UP000317043">
    <property type="component" value="Unassembled WGS sequence"/>
</dbReference>
<evidence type="ECO:0000313" key="3">
    <source>
        <dbReference type="Proteomes" id="UP000317043"/>
    </source>
</evidence>
<feature type="domain" description="DUF1330" evidence="1">
    <location>
        <begin position="2"/>
        <end position="95"/>
    </location>
</feature>
<dbReference type="PANTHER" id="PTHR41521:SF4">
    <property type="entry name" value="BLR0684 PROTEIN"/>
    <property type="match status" value="1"/>
</dbReference>
<evidence type="ECO:0000259" key="1">
    <source>
        <dbReference type="Pfam" id="PF07045"/>
    </source>
</evidence>
<dbReference type="OrthoDB" id="9806380at2"/>
<dbReference type="EMBL" id="VFOW01000001">
    <property type="protein sequence ID" value="TQL76603.1"/>
    <property type="molecule type" value="Genomic_DNA"/>
</dbReference>
<dbReference type="Gene3D" id="3.30.70.100">
    <property type="match status" value="1"/>
</dbReference>
<name>A0A543AVI5_9ACTN</name>
<evidence type="ECO:0000313" key="2">
    <source>
        <dbReference type="EMBL" id="TQL76603.1"/>
    </source>
</evidence>
<organism evidence="2 3">
    <name type="scientific">Stackebrandtia endophytica</name>
    <dbReference type="NCBI Taxonomy" id="1496996"/>
    <lineage>
        <taxon>Bacteria</taxon>
        <taxon>Bacillati</taxon>
        <taxon>Actinomycetota</taxon>
        <taxon>Actinomycetes</taxon>
        <taxon>Glycomycetales</taxon>
        <taxon>Glycomycetaceae</taxon>
        <taxon>Stackebrandtia</taxon>
    </lineage>
</organism>
<proteinExistence type="predicted"/>
<protein>
    <submittedName>
        <fullName evidence="2">Uncharacterized protein (DUF1330 family)</fullName>
    </submittedName>
</protein>
<dbReference type="SUPFAM" id="SSF54909">
    <property type="entry name" value="Dimeric alpha+beta barrel"/>
    <property type="match status" value="1"/>
</dbReference>
<dbReference type="PANTHER" id="PTHR41521">
    <property type="match status" value="1"/>
</dbReference>
<sequence>MKAYALARLGKAAPHPDIAQYLERIQGVLDQFGGRFLIHGGNIDVREGQWSGDLVLIEFPSLKHAQAFYDSPAYTEIKHLRTNHLTGDLILVQGVEPDHDSAAMGAHMRQAAEQTA</sequence>
<gene>
    <name evidence="2" type="ORF">FB566_2136</name>
</gene>
<dbReference type="InterPro" id="IPR010753">
    <property type="entry name" value="DUF1330"/>
</dbReference>
<dbReference type="Pfam" id="PF07045">
    <property type="entry name" value="DUF1330"/>
    <property type="match status" value="1"/>
</dbReference>
<dbReference type="AlphaFoldDB" id="A0A543AVI5"/>
<dbReference type="RefSeq" id="WP_142038240.1">
    <property type="nucleotide sequence ID" value="NZ_JBHTGS010000001.1"/>
</dbReference>
<dbReference type="InParanoid" id="A0A543AVI5"/>
<comment type="caution">
    <text evidence="2">The sequence shown here is derived from an EMBL/GenBank/DDBJ whole genome shotgun (WGS) entry which is preliminary data.</text>
</comment>
<dbReference type="InterPro" id="IPR011008">
    <property type="entry name" value="Dimeric_a/b-barrel"/>
</dbReference>
<keyword evidence="3" id="KW-1185">Reference proteome</keyword>
<reference evidence="2 3" key="1">
    <citation type="submission" date="2019-06" db="EMBL/GenBank/DDBJ databases">
        <title>Sequencing the genomes of 1000 actinobacteria strains.</title>
        <authorList>
            <person name="Klenk H.-P."/>
        </authorList>
    </citation>
    <scope>NUCLEOTIDE SEQUENCE [LARGE SCALE GENOMIC DNA]</scope>
    <source>
        <strain evidence="2 3">DSM 45928</strain>
    </source>
</reference>